<keyword evidence="7" id="KW-0005">Acetoin biosynthesis</keyword>
<evidence type="ECO:0000256" key="3">
    <source>
        <dbReference type="ARBA" id="ARBA00007106"/>
    </source>
</evidence>
<dbReference type="GO" id="GO:0045151">
    <property type="term" value="P:acetoin biosynthetic process"/>
    <property type="evidence" value="ECO:0007669"/>
    <property type="project" value="UniProtKB-KW"/>
</dbReference>
<evidence type="ECO:0000313" key="10">
    <source>
        <dbReference type="Proteomes" id="UP001309876"/>
    </source>
</evidence>
<dbReference type="Pfam" id="PF03306">
    <property type="entry name" value="AAL_decarboxy"/>
    <property type="match status" value="1"/>
</dbReference>
<evidence type="ECO:0000256" key="7">
    <source>
        <dbReference type="ARBA" id="ARBA00023061"/>
    </source>
</evidence>
<dbReference type="NCBIfam" id="TIGR01252">
    <property type="entry name" value="acetolac_decarb"/>
    <property type="match status" value="1"/>
</dbReference>
<dbReference type="PIRSF" id="PIRSF001332">
    <property type="entry name" value="Acetolac_decarb"/>
    <property type="match status" value="1"/>
</dbReference>
<dbReference type="PANTHER" id="PTHR35524">
    <property type="entry name" value="ALPHA-ACETOLACTATE DECARBOXYLASE"/>
    <property type="match status" value="1"/>
</dbReference>
<evidence type="ECO:0000256" key="2">
    <source>
        <dbReference type="ARBA" id="ARBA00005170"/>
    </source>
</evidence>
<organism evidence="9 10">
    <name type="scientific">Lithohypha guttulata</name>
    <dbReference type="NCBI Taxonomy" id="1690604"/>
    <lineage>
        <taxon>Eukaryota</taxon>
        <taxon>Fungi</taxon>
        <taxon>Dikarya</taxon>
        <taxon>Ascomycota</taxon>
        <taxon>Pezizomycotina</taxon>
        <taxon>Eurotiomycetes</taxon>
        <taxon>Chaetothyriomycetidae</taxon>
        <taxon>Chaetothyriales</taxon>
        <taxon>Trichomeriaceae</taxon>
        <taxon>Lithohypha</taxon>
    </lineage>
</organism>
<dbReference type="CDD" id="cd17299">
    <property type="entry name" value="acetolactate_decarboxylase"/>
    <property type="match status" value="1"/>
</dbReference>
<name>A0AAN7Y507_9EURO</name>
<accession>A0AAN7Y507</accession>
<dbReference type="EC" id="4.1.1.5" evidence="4"/>
<evidence type="ECO:0000256" key="5">
    <source>
        <dbReference type="ARBA" id="ARBA00020164"/>
    </source>
</evidence>
<dbReference type="Proteomes" id="UP001309876">
    <property type="component" value="Unassembled WGS sequence"/>
</dbReference>
<sequence length="237" mass="26069">MTVEPNHIYQYSLINALMAGIADTGIKVSDFTTKGNLGIGTFTKIQGELVLLEDQVYQLQASGDVRVAEPEEQLPYAVATNFVPQRTVQAVFKNKDDLDRVLDEFDNHAANLFMSYRIDGTFSYLKARTVRGQEYENQPLAELGSKQAVQEYENVEATVVGFRTPSAWQGFMVAGEHMHFISKDKKAGGHILEMISKGEVNVGVAVVHNVHIELPTSEKFNAAKMQTDSAGIGGIEG</sequence>
<evidence type="ECO:0000313" key="9">
    <source>
        <dbReference type="EMBL" id="KAK5083536.1"/>
    </source>
</evidence>
<reference evidence="9 10" key="1">
    <citation type="submission" date="2023-08" db="EMBL/GenBank/DDBJ databases">
        <title>Black Yeasts Isolated from many extreme environments.</title>
        <authorList>
            <person name="Coleine C."/>
            <person name="Stajich J.E."/>
            <person name="Selbmann L."/>
        </authorList>
    </citation>
    <scope>NUCLEOTIDE SEQUENCE [LARGE SCALE GENOMIC DNA]</scope>
    <source>
        <strain evidence="9 10">CCFEE 5910</strain>
    </source>
</reference>
<dbReference type="GO" id="GO:0047605">
    <property type="term" value="F:acetolactate decarboxylase activity"/>
    <property type="evidence" value="ECO:0007669"/>
    <property type="project" value="UniProtKB-EC"/>
</dbReference>
<dbReference type="PANTHER" id="PTHR35524:SF1">
    <property type="entry name" value="ALPHA-ACETOLACTATE DECARBOXYLASE"/>
    <property type="match status" value="1"/>
</dbReference>
<evidence type="ECO:0000256" key="8">
    <source>
        <dbReference type="ARBA" id="ARBA00023239"/>
    </source>
</evidence>
<gene>
    <name evidence="9" type="ORF">LTR05_006039</name>
</gene>
<keyword evidence="6" id="KW-0210">Decarboxylase</keyword>
<keyword evidence="8" id="KW-0456">Lyase</keyword>
<evidence type="ECO:0000256" key="6">
    <source>
        <dbReference type="ARBA" id="ARBA00022793"/>
    </source>
</evidence>
<dbReference type="EMBL" id="JAVRRJ010000006">
    <property type="protein sequence ID" value="KAK5083536.1"/>
    <property type="molecule type" value="Genomic_DNA"/>
</dbReference>
<dbReference type="InterPro" id="IPR005128">
    <property type="entry name" value="Acetolactate_a_deCO2ase"/>
</dbReference>
<comment type="catalytic activity">
    <reaction evidence="1">
        <text>(2S)-2-acetolactate + H(+) = (R)-acetoin + CO2</text>
        <dbReference type="Rhea" id="RHEA:21580"/>
        <dbReference type="ChEBI" id="CHEBI:15378"/>
        <dbReference type="ChEBI" id="CHEBI:15686"/>
        <dbReference type="ChEBI" id="CHEBI:16526"/>
        <dbReference type="ChEBI" id="CHEBI:58476"/>
        <dbReference type="EC" id="4.1.1.5"/>
    </reaction>
</comment>
<keyword evidence="10" id="KW-1185">Reference proteome</keyword>
<comment type="pathway">
    <text evidence="2">Polyol metabolism; (R,R)-butane-2,3-diol biosynthesis; (R,R)-butane-2,3-diol from pyruvate: step 2/3.</text>
</comment>
<dbReference type="SUPFAM" id="SSF117856">
    <property type="entry name" value="AF0104/ALDC/Ptd012-like"/>
    <property type="match status" value="1"/>
</dbReference>
<proteinExistence type="inferred from homology"/>
<evidence type="ECO:0000256" key="4">
    <source>
        <dbReference type="ARBA" id="ARBA00013204"/>
    </source>
</evidence>
<dbReference type="Gene3D" id="3.30.1330.80">
    <property type="entry name" value="Hypothetical protein, similar to alpha- acetolactate decarboxylase, domain 2"/>
    <property type="match status" value="2"/>
</dbReference>
<comment type="similarity">
    <text evidence="3">Belongs to the alpha-acetolactate decarboxylase family.</text>
</comment>
<protein>
    <recommendedName>
        <fullName evidence="5">Alpha-acetolactate decarboxylase</fullName>
        <ecNumber evidence="4">4.1.1.5</ecNumber>
    </recommendedName>
</protein>
<evidence type="ECO:0000256" key="1">
    <source>
        <dbReference type="ARBA" id="ARBA00001784"/>
    </source>
</evidence>
<dbReference type="AlphaFoldDB" id="A0AAN7Y507"/>
<comment type="caution">
    <text evidence="9">The sequence shown here is derived from an EMBL/GenBank/DDBJ whole genome shotgun (WGS) entry which is preliminary data.</text>
</comment>